<evidence type="ECO:0000256" key="2">
    <source>
        <dbReference type="SAM" id="Phobius"/>
    </source>
</evidence>
<dbReference type="Pfam" id="PF13593">
    <property type="entry name" value="SBF_like"/>
    <property type="match status" value="1"/>
</dbReference>
<dbReference type="PANTHER" id="PTHR18640">
    <property type="entry name" value="SOLUTE CARRIER FAMILY 10 MEMBER 7"/>
    <property type="match status" value="1"/>
</dbReference>
<dbReference type="EMBL" id="CAXITT010000325">
    <property type="protein sequence ID" value="CAL1539087.1"/>
    <property type="molecule type" value="Genomic_DNA"/>
</dbReference>
<dbReference type="Proteomes" id="UP001497497">
    <property type="component" value="Unassembled WGS sequence"/>
</dbReference>
<keyword evidence="4" id="KW-1185">Reference proteome</keyword>
<feature type="transmembrane region" description="Helical" evidence="2">
    <location>
        <begin position="175"/>
        <end position="198"/>
    </location>
</feature>
<dbReference type="PANTHER" id="PTHR18640:SF5">
    <property type="entry name" value="SODIUM_BILE ACID COTRANSPORTER 7"/>
    <property type="match status" value="1"/>
</dbReference>
<sequence length="404" mass="44743">MSAYPVVKYKKMKSIYFCLGIIVAIVIAKVNPSIGSTGGILRPEITSKYLAVSLLFLSSGLTLPTEALTAAILRWDLHLFIQGFTFVIFPAFVYCLVSVLHYTILHPSLLEGMLILSTMPPPVSSAIILTKAVGGNVAGALFNSAFGSMLGIFLTPSLIILILGSSEVNVPSEQIFKQLFVTVVVPLVIGQIFRNYFLRWLQRQNIPFDTIGQFLIFFIIYTTFCATFSREELKMDPFSLIVSIFLIVCLQLGIMVFLLLTSSGSIFKFDGPDTATIVFCGTHKSLTLGIPVIDIIFDGNPNISFLSIPLLIYNPLQILIGGMMTGLFQDWLKNHENRRRPRLPASCYIVTLPTVSTPSLCSNSEVYHPDHWCDKLLCCCILFNSCMLQIRIDIISRSVASKAL</sequence>
<keyword evidence="2" id="KW-1133">Transmembrane helix</keyword>
<accession>A0AAV2HZM6</accession>
<evidence type="ECO:0000256" key="1">
    <source>
        <dbReference type="ARBA" id="ARBA00006528"/>
    </source>
</evidence>
<feature type="transmembrane region" description="Helical" evidence="2">
    <location>
        <begin position="114"/>
        <end position="134"/>
    </location>
</feature>
<dbReference type="InterPro" id="IPR038770">
    <property type="entry name" value="Na+/solute_symporter_sf"/>
</dbReference>
<feature type="transmembrane region" description="Helical" evidence="2">
    <location>
        <begin position="12"/>
        <end position="28"/>
    </location>
</feature>
<evidence type="ECO:0000313" key="3">
    <source>
        <dbReference type="EMBL" id="CAL1539087.1"/>
    </source>
</evidence>
<dbReference type="AlphaFoldDB" id="A0AAV2HZM6"/>
<dbReference type="PIRSF" id="PIRSF026166">
    <property type="entry name" value="UCP026166"/>
    <property type="match status" value="1"/>
</dbReference>
<reference evidence="3 4" key="1">
    <citation type="submission" date="2024-04" db="EMBL/GenBank/DDBJ databases">
        <authorList>
            <consortium name="Genoscope - CEA"/>
            <person name="William W."/>
        </authorList>
    </citation>
    <scope>NUCLEOTIDE SEQUENCE [LARGE SCALE GENOMIC DNA]</scope>
</reference>
<comment type="caution">
    <text evidence="3">The sequence shown here is derived from an EMBL/GenBank/DDBJ whole genome shotgun (WGS) entry which is preliminary data.</text>
</comment>
<feature type="transmembrane region" description="Helical" evidence="2">
    <location>
        <begin position="210"/>
        <end position="228"/>
    </location>
</feature>
<name>A0AAV2HZM6_LYMST</name>
<feature type="transmembrane region" description="Helical" evidence="2">
    <location>
        <begin position="240"/>
        <end position="260"/>
    </location>
</feature>
<dbReference type="InterPro" id="IPR016833">
    <property type="entry name" value="Put_Na-Bile_cotransptr"/>
</dbReference>
<evidence type="ECO:0000313" key="4">
    <source>
        <dbReference type="Proteomes" id="UP001497497"/>
    </source>
</evidence>
<keyword evidence="2" id="KW-0812">Transmembrane</keyword>
<feature type="transmembrane region" description="Helical" evidence="2">
    <location>
        <begin position="49"/>
        <end position="73"/>
    </location>
</feature>
<protein>
    <recommendedName>
        <fullName evidence="5">Sodium/bile acid cotransporter 7</fullName>
    </recommendedName>
</protein>
<organism evidence="3 4">
    <name type="scientific">Lymnaea stagnalis</name>
    <name type="common">Great pond snail</name>
    <name type="synonym">Helix stagnalis</name>
    <dbReference type="NCBI Taxonomy" id="6523"/>
    <lineage>
        <taxon>Eukaryota</taxon>
        <taxon>Metazoa</taxon>
        <taxon>Spiralia</taxon>
        <taxon>Lophotrochozoa</taxon>
        <taxon>Mollusca</taxon>
        <taxon>Gastropoda</taxon>
        <taxon>Heterobranchia</taxon>
        <taxon>Euthyneura</taxon>
        <taxon>Panpulmonata</taxon>
        <taxon>Hygrophila</taxon>
        <taxon>Lymnaeoidea</taxon>
        <taxon>Lymnaeidae</taxon>
        <taxon>Lymnaea</taxon>
    </lineage>
</organism>
<gene>
    <name evidence="3" type="ORF">GSLYS_00012908001</name>
</gene>
<dbReference type="GO" id="GO:0005886">
    <property type="term" value="C:plasma membrane"/>
    <property type="evidence" value="ECO:0007669"/>
    <property type="project" value="TreeGrafter"/>
</dbReference>
<keyword evidence="2" id="KW-0472">Membrane</keyword>
<evidence type="ECO:0008006" key="5">
    <source>
        <dbReference type="Google" id="ProtNLM"/>
    </source>
</evidence>
<comment type="similarity">
    <text evidence="1">Belongs to the bile acid:sodium symporter (BASS) (TC 2.A.28) family.</text>
</comment>
<feature type="transmembrane region" description="Helical" evidence="2">
    <location>
        <begin position="79"/>
        <end position="102"/>
    </location>
</feature>
<proteinExistence type="inferred from homology"/>
<feature type="transmembrane region" description="Helical" evidence="2">
    <location>
        <begin position="140"/>
        <end position="163"/>
    </location>
</feature>
<dbReference type="Gene3D" id="1.20.1530.20">
    <property type="match status" value="1"/>
</dbReference>